<evidence type="ECO:0000313" key="11">
    <source>
        <dbReference type="EMBL" id="CAL1598103.1"/>
    </source>
</evidence>
<keyword evidence="5" id="KW-1003">Cell membrane</keyword>
<feature type="transmembrane region" description="Helical" evidence="10">
    <location>
        <begin position="93"/>
        <end position="113"/>
    </location>
</feature>
<dbReference type="EMBL" id="OZ035844">
    <property type="protein sequence ID" value="CAL1598103.1"/>
    <property type="molecule type" value="Genomic_DNA"/>
</dbReference>
<keyword evidence="9 10" id="KW-0472">Membrane</keyword>
<dbReference type="AlphaFoldDB" id="A0AAV2LAJ7"/>
<feature type="transmembrane region" description="Helical" evidence="10">
    <location>
        <begin position="12"/>
        <end position="32"/>
    </location>
</feature>
<keyword evidence="12" id="KW-1185">Reference proteome</keyword>
<evidence type="ECO:0000256" key="3">
    <source>
        <dbReference type="ARBA" id="ARBA00008295"/>
    </source>
</evidence>
<protein>
    <submittedName>
        <fullName evidence="11">Uncharacterized protein</fullName>
    </submittedName>
</protein>
<dbReference type="Pfam" id="PF13903">
    <property type="entry name" value="Claudin_2"/>
    <property type="match status" value="1"/>
</dbReference>
<dbReference type="PANTHER" id="PTHR12002">
    <property type="entry name" value="CLAUDIN"/>
    <property type="match status" value="1"/>
</dbReference>
<evidence type="ECO:0000256" key="2">
    <source>
        <dbReference type="ARBA" id="ARBA00004651"/>
    </source>
</evidence>
<keyword evidence="4" id="KW-0796">Tight junction</keyword>
<evidence type="ECO:0000313" key="12">
    <source>
        <dbReference type="Proteomes" id="UP001497482"/>
    </source>
</evidence>
<proteinExistence type="inferred from homology"/>
<evidence type="ECO:0000256" key="10">
    <source>
        <dbReference type="SAM" id="Phobius"/>
    </source>
</evidence>
<gene>
    <name evidence="11" type="ORF">KC01_LOCUS26539</name>
</gene>
<accession>A0AAV2LAJ7</accession>
<evidence type="ECO:0000256" key="1">
    <source>
        <dbReference type="ARBA" id="ARBA00004435"/>
    </source>
</evidence>
<comment type="subcellular location">
    <subcellularLocation>
        <location evidence="1">Cell junction</location>
        <location evidence="1">Tight junction</location>
    </subcellularLocation>
    <subcellularLocation>
        <location evidence="2">Cell membrane</location>
        <topology evidence="2">Multi-pass membrane protein</topology>
    </subcellularLocation>
</comment>
<dbReference type="Gene3D" id="1.20.140.150">
    <property type="match status" value="1"/>
</dbReference>
<comment type="similarity">
    <text evidence="3">Belongs to the claudin family.</text>
</comment>
<dbReference type="GO" id="GO:0005923">
    <property type="term" value="C:bicellular tight junction"/>
    <property type="evidence" value="ECO:0007669"/>
    <property type="project" value="UniProtKB-SubCell"/>
</dbReference>
<dbReference type="InterPro" id="IPR006187">
    <property type="entry name" value="Claudin"/>
</dbReference>
<evidence type="ECO:0000256" key="7">
    <source>
        <dbReference type="ARBA" id="ARBA00022949"/>
    </source>
</evidence>
<keyword evidence="6 10" id="KW-0812">Transmembrane</keyword>
<organism evidence="11 12">
    <name type="scientific">Knipowitschia caucasica</name>
    <name type="common">Caucasian dwarf goby</name>
    <name type="synonym">Pomatoschistus caucasicus</name>
    <dbReference type="NCBI Taxonomy" id="637954"/>
    <lineage>
        <taxon>Eukaryota</taxon>
        <taxon>Metazoa</taxon>
        <taxon>Chordata</taxon>
        <taxon>Craniata</taxon>
        <taxon>Vertebrata</taxon>
        <taxon>Euteleostomi</taxon>
        <taxon>Actinopterygii</taxon>
        <taxon>Neopterygii</taxon>
        <taxon>Teleostei</taxon>
        <taxon>Neoteleostei</taxon>
        <taxon>Acanthomorphata</taxon>
        <taxon>Gobiaria</taxon>
        <taxon>Gobiiformes</taxon>
        <taxon>Gobioidei</taxon>
        <taxon>Gobiidae</taxon>
        <taxon>Gobiinae</taxon>
        <taxon>Knipowitschia</taxon>
    </lineage>
</organism>
<evidence type="ECO:0000256" key="5">
    <source>
        <dbReference type="ARBA" id="ARBA00022475"/>
    </source>
</evidence>
<keyword evidence="7" id="KW-0965">Cell junction</keyword>
<feature type="transmembrane region" description="Helical" evidence="10">
    <location>
        <begin position="179"/>
        <end position="200"/>
    </location>
</feature>
<dbReference type="Proteomes" id="UP001497482">
    <property type="component" value="Chromosome 22"/>
</dbReference>
<feature type="transmembrane region" description="Helical" evidence="10">
    <location>
        <begin position="134"/>
        <end position="159"/>
    </location>
</feature>
<evidence type="ECO:0000256" key="6">
    <source>
        <dbReference type="ARBA" id="ARBA00022692"/>
    </source>
</evidence>
<evidence type="ECO:0000256" key="4">
    <source>
        <dbReference type="ARBA" id="ARBA00022427"/>
    </source>
</evidence>
<dbReference type="GO" id="GO:0005886">
    <property type="term" value="C:plasma membrane"/>
    <property type="evidence" value="ECO:0007669"/>
    <property type="project" value="UniProtKB-SubCell"/>
</dbReference>
<keyword evidence="8 10" id="KW-1133">Transmembrane helix</keyword>
<reference evidence="11 12" key="1">
    <citation type="submission" date="2024-04" db="EMBL/GenBank/DDBJ databases">
        <authorList>
            <person name="Waldvogel A.-M."/>
            <person name="Schoenle A."/>
        </authorList>
    </citation>
    <scope>NUCLEOTIDE SEQUENCE [LARGE SCALE GENOMIC DNA]</scope>
</reference>
<evidence type="ECO:0000256" key="9">
    <source>
        <dbReference type="ARBA" id="ARBA00023136"/>
    </source>
</evidence>
<evidence type="ECO:0000256" key="8">
    <source>
        <dbReference type="ARBA" id="ARBA00022989"/>
    </source>
</evidence>
<dbReference type="InterPro" id="IPR004031">
    <property type="entry name" value="PMP22/EMP/MP20/Claudin"/>
</dbReference>
<sequence length="226" mass="24523">MVYLAHSAQAQLGALPLGLVGCSLLAVSLGLVQWRVWLIPQHPSVSSGIAWIGIFRACFFSHHDASPELLVMHCSSFHLCDAFTPLEITAAQILMFVSLASGILGFAALLYALRNAFFGIKKRTRFAFRSGGVLTLLAAILSLIPLLWNAVVVLHGGSINFPPDFKLPPTPEEQQVGGAVWVGLVGVALLVVTAIINFSYKLPEDGARWERRGKDNAAFQFDDVRI</sequence>
<name>A0AAV2LAJ7_KNICA</name>
<dbReference type="GO" id="GO:0005198">
    <property type="term" value="F:structural molecule activity"/>
    <property type="evidence" value="ECO:0007669"/>
    <property type="project" value="InterPro"/>
</dbReference>